<keyword evidence="2" id="KW-1185">Reference proteome</keyword>
<protein>
    <submittedName>
        <fullName evidence="1">Uncharacterized protein</fullName>
    </submittedName>
</protein>
<comment type="caution">
    <text evidence="1">The sequence shown here is derived from an EMBL/GenBank/DDBJ whole genome shotgun (WGS) entry which is preliminary data.</text>
</comment>
<dbReference type="Proteomes" id="UP000245383">
    <property type="component" value="Unassembled WGS sequence"/>
</dbReference>
<dbReference type="AlphaFoldDB" id="A0A2T9YH20"/>
<organism evidence="1 2">
    <name type="scientific">Smittium simulii</name>
    <dbReference type="NCBI Taxonomy" id="133385"/>
    <lineage>
        <taxon>Eukaryota</taxon>
        <taxon>Fungi</taxon>
        <taxon>Fungi incertae sedis</taxon>
        <taxon>Zoopagomycota</taxon>
        <taxon>Kickxellomycotina</taxon>
        <taxon>Harpellomycetes</taxon>
        <taxon>Harpellales</taxon>
        <taxon>Legeriomycetaceae</taxon>
        <taxon>Smittium</taxon>
    </lineage>
</organism>
<accession>A0A2T9YH20</accession>
<evidence type="ECO:0000313" key="1">
    <source>
        <dbReference type="EMBL" id="PVU91574.1"/>
    </source>
</evidence>
<sequence>MQCNELTFSQFNEAQQPLEIRYLTGNGVGSSSDTATLVSRSIPTAIRLKELQSVLISIGTYGGELFGMSEQRNNPI</sequence>
<dbReference type="EMBL" id="MBFR01000193">
    <property type="protein sequence ID" value="PVU91574.1"/>
    <property type="molecule type" value="Genomic_DNA"/>
</dbReference>
<evidence type="ECO:0000313" key="2">
    <source>
        <dbReference type="Proteomes" id="UP000245383"/>
    </source>
</evidence>
<gene>
    <name evidence="1" type="ORF">BB561_004331</name>
</gene>
<reference evidence="1 2" key="1">
    <citation type="journal article" date="2018" name="MBio">
        <title>Comparative Genomics Reveals the Core Gene Toolbox for the Fungus-Insect Symbiosis.</title>
        <authorList>
            <person name="Wang Y."/>
            <person name="Stata M."/>
            <person name="Wang W."/>
            <person name="Stajich J.E."/>
            <person name="White M.M."/>
            <person name="Moncalvo J.M."/>
        </authorList>
    </citation>
    <scope>NUCLEOTIDE SEQUENCE [LARGE SCALE GENOMIC DNA]</scope>
    <source>
        <strain evidence="1 2">SWE-8-4</strain>
    </source>
</reference>
<proteinExistence type="predicted"/>
<name>A0A2T9YH20_9FUNG</name>